<comment type="catalytic activity">
    <reaction evidence="1 7">
        <text>an N-acyl-D-glucosamine 6-phosphate = an N-acyl-D-mannosamine 6-phosphate</text>
        <dbReference type="Rhea" id="RHEA:23932"/>
        <dbReference type="ChEBI" id="CHEBI:57599"/>
        <dbReference type="ChEBI" id="CHEBI:57666"/>
        <dbReference type="EC" id="5.1.3.9"/>
    </reaction>
</comment>
<comment type="function">
    <text evidence="2 7">Converts N-acetylmannosamine-6-phosphate (ManNAc-6-P) to N-acetylglucosamine-6-phosphate (GlcNAc-6-P).</text>
</comment>
<comment type="similarity">
    <text evidence="4 7">Belongs to the NanE family.</text>
</comment>
<dbReference type="InterPro" id="IPR007260">
    <property type="entry name" value="NanE"/>
</dbReference>
<reference evidence="9" key="1">
    <citation type="journal article" date="2019" name="Int. J. Syst. Evol. Microbiol.">
        <title>The Global Catalogue of Microorganisms (GCM) 10K type strain sequencing project: providing services to taxonomists for standard genome sequencing and annotation.</title>
        <authorList>
            <consortium name="The Broad Institute Genomics Platform"/>
            <consortium name="The Broad Institute Genome Sequencing Center for Infectious Disease"/>
            <person name="Wu L."/>
            <person name="Ma J."/>
        </authorList>
    </citation>
    <scope>NUCLEOTIDE SEQUENCE [LARGE SCALE GENOMIC DNA]</scope>
    <source>
        <strain evidence="9">CGMCC 4.7426</strain>
    </source>
</reference>
<dbReference type="EMBL" id="JBHSFU010000004">
    <property type="protein sequence ID" value="MFC4557851.1"/>
    <property type="molecule type" value="Genomic_DNA"/>
</dbReference>
<dbReference type="NCBIfam" id="NF002231">
    <property type="entry name" value="PRK01130.1"/>
    <property type="match status" value="1"/>
</dbReference>
<evidence type="ECO:0000256" key="5">
    <source>
        <dbReference type="ARBA" id="ARBA00023235"/>
    </source>
</evidence>
<dbReference type="Proteomes" id="UP001595989">
    <property type="component" value="Unassembled WGS sequence"/>
</dbReference>
<keyword evidence="5 7" id="KW-0413">Isomerase</keyword>
<evidence type="ECO:0000256" key="4">
    <source>
        <dbReference type="ARBA" id="ARBA00007439"/>
    </source>
</evidence>
<evidence type="ECO:0000256" key="6">
    <source>
        <dbReference type="ARBA" id="ARBA00023277"/>
    </source>
</evidence>
<dbReference type="InterPro" id="IPR011060">
    <property type="entry name" value="RibuloseP-bd_barrel"/>
</dbReference>
<evidence type="ECO:0000256" key="3">
    <source>
        <dbReference type="ARBA" id="ARBA00005081"/>
    </source>
</evidence>
<dbReference type="PANTHER" id="PTHR36204">
    <property type="entry name" value="N-ACETYLMANNOSAMINE-6-PHOSPHATE 2-EPIMERASE-RELATED"/>
    <property type="match status" value="1"/>
</dbReference>
<name>A0ABV9DGA0_9BACI</name>
<dbReference type="RefSeq" id="WP_390293982.1">
    <property type="nucleotide sequence ID" value="NZ_JBHSFU010000004.1"/>
</dbReference>
<proteinExistence type="inferred from homology"/>
<keyword evidence="6 7" id="KW-0119">Carbohydrate metabolism</keyword>
<gene>
    <name evidence="7" type="primary">nanE</name>
    <name evidence="8" type="ORF">ACFO3D_06460</name>
</gene>
<dbReference type="HAMAP" id="MF_01235">
    <property type="entry name" value="ManNAc6P_epimer"/>
    <property type="match status" value="1"/>
</dbReference>
<comment type="pathway">
    <text evidence="3 7">Amino-sugar metabolism; N-acetylneuraminate degradation; D-fructose 6-phosphate from N-acetylneuraminate: step 3/5.</text>
</comment>
<accession>A0ABV9DGA0</accession>
<evidence type="ECO:0000256" key="7">
    <source>
        <dbReference type="HAMAP-Rule" id="MF_01235"/>
    </source>
</evidence>
<dbReference type="EC" id="5.1.3.9" evidence="7"/>
<sequence length="239" mass="26416">MLEKQQTVVKRMEKTQLLNRIKGKLIVSCQALEGEPLYGSHIMARMALAADEGGAVAIRANGMEDISAIKQATNLPIIGLVKRDYENSNVYITPTKREVDELLKVGVDVIAIDATKRERPNGESIEELISYIKEHNKFILADISTVDEGLYALKLGVDFVSTTLSGYTEYTKREEPGPDMELVERLVNVTNAPIFAEGRIGNPKEAKEMIQKGAHTVIVGSAITRPQYITKIFVDGLLD</sequence>
<evidence type="ECO:0000313" key="9">
    <source>
        <dbReference type="Proteomes" id="UP001595989"/>
    </source>
</evidence>
<dbReference type="Pfam" id="PF04131">
    <property type="entry name" value="NanE"/>
    <property type="match status" value="1"/>
</dbReference>
<dbReference type="GO" id="GO:0047465">
    <property type="term" value="F:N-acylglucosamine-6-phosphate 2-epimerase activity"/>
    <property type="evidence" value="ECO:0007669"/>
    <property type="project" value="UniProtKB-EC"/>
</dbReference>
<comment type="caution">
    <text evidence="8">The sequence shown here is derived from an EMBL/GenBank/DDBJ whole genome shotgun (WGS) entry which is preliminary data.</text>
</comment>
<dbReference type="PANTHER" id="PTHR36204:SF1">
    <property type="entry name" value="N-ACETYLMANNOSAMINE-6-PHOSPHATE 2-EPIMERASE-RELATED"/>
    <property type="match status" value="1"/>
</dbReference>
<dbReference type="CDD" id="cd04729">
    <property type="entry name" value="NanE"/>
    <property type="match status" value="1"/>
</dbReference>
<dbReference type="SUPFAM" id="SSF51366">
    <property type="entry name" value="Ribulose-phoshate binding barrel"/>
    <property type="match status" value="1"/>
</dbReference>
<evidence type="ECO:0000313" key="8">
    <source>
        <dbReference type="EMBL" id="MFC4557851.1"/>
    </source>
</evidence>
<protein>
    <recommendedName>
        <fullName evidence="7">Putative N-acetylmannosamine-6-phosphate 2-epimerase</fullName>
        <ecNumber evidence="7">5.1.3.9</ecNumber>
    </recommendedName>
    <alternativeName>
        <fullName evidence="7">ManNAc-6-P epimerase</fullName>
    </alternativeName>
</protein>
<dbReference type="InterPro" id="IPR013785">
    <property type="entry name" value="Aldolase_TIM"/>
</dbReference>
<dbReference type="Gene3D" id="3.20.20.70">
    <property type="entry name" value="Aldolase class I"/>
    <property type="match status" value="1"/>
</dbReference>
<keyword evidence="9" id="KW-1185">Reference proteome</keyword>
<organism evidence="8 9">
    <name type="scientific">Virgibacillus kekensis</name>
    <dbReference type="NCBI Taxonomy" id="202261"/>
    <lineage>
        <taxon>Bacteria</taxon>
        <taxon>Bacillati</taxon>
        <taxon>Bacillota</taxon>
        <taxon>Bacilli</taxon>
        <taxon>Bacillales</taxon>
        <taxon>Bacillaceae</taxon>
        <taxon>Virgibacillus</taxon>
    </lineage>
</organism>
<evidence type="ECO:0000256" key="1">
    <source>
        <dbReference type="ARBA" id="ARBA00000056"/>
    </source>
</evidence>
<evidence type="ECO:0000256" key="2">
    <source>
        <dbReference type="ARBA" id="ARBA00002147"/>
    </source>
</evidence>